<organism evidence="2">
    <name type="scientific">Vecturithrix granuli</name>
    <dbReference type="NCBI Taxonomy" id="1499967"/>
    <lineage>
        <taxon>Bacteria</taxon>
        <taxon>Candidatus Moduliflexota</taxon>
        <taxon>Candidatus Vecturitrichia</taxon>
        <taxon>Candidatus Vecturitrichales</taxon>
        <taxon>Candidatus Vecturitrichaceae</taxon>
        <taxon>Candidatus Vecturithrix</taxon>
    </lineage>
</organism>
<evidence type="ECO:0000313" key="3">
    <source>
        <dbReference type="Proteomes" id="UP000030661"/>
    </source>
</evidence>
<dbReference type="InterPro" id="IPR002765">
    <property type="entry name" value="UPF0145_YbjQ-like"/>
</dbReference>
<protein>
    <submittedName>
        <fullName evidence="2">Uncharacterized protein</fullName>
    </submittedName>
</protein>
<dbReference type="PANTHER" id="PTHR34068">
    <property type="entry name" value="UPF0145 PROTEIN YBJQ"/>
    <property type="match status" value="1"/>
</dbReference>
<proteinExistence type="inferred from homology"/>
<dbReference type="SUPFAM" id="SSF117782">
    <property type="entry name" value="YbjQ-like"/>
    <property type="match status" value="1"/>
</dbReference>
<reference evidence="2" key="1">
    <citation type="journal article" date="2015" name="PeerJ">
        <title>First genomic representation of candidate bacterial phylum KSB3 points to enhanced environmental sensing as a trigger of wastewater bulking.</title>
        <authorList>
            <person name="Sekiguchi Y."/>
            <person name="Ohashi A."/>
            <person name="Parks D.H."/>
            <person name="Yamauchi T."/>
            <person name="Tyson G.W."/>
            <person name="Hugenholtz P."/>
        </authorList>
    </citation>
    <scope>NUCLEOTIDE SEQUENCE [LARGE SCALE GENOMIC DNA]</scope>
</reference>
<dbReference type="Proteomes" id="UP000030661">
    <property type="component" value="Unassembled WGS sequence"/>
</dbReference>
<evidence type="ECO:0000256" key="1">
    <source>
        <dbReference type="ARBA" id="ARBA00010751"/>
    </source>
</evidence>
<gene>
    <name evidence="2" type="ORF">U27_05493</name>
</gene>
<dbReference type="HOGENOM" id="CLU_1122848_0_0_0"/>
<dbReference type="AlphaFoldDB" id="A0A081C1R4"/>
<name>A0A081C1R4_VECG1</name>
<dbReference type="eggNOG" id="COG0393">
    <property type="taxonomic scope" value="Bacteria"/>
</dbReference>
<sequence length="250" mass="28022">MELIIFLCLIVLGYVSGRIVESRHYRSIAAREQEFLPLPVVTLKHALDETREVARAELVAGNVVVSVDYFKRFLAGLRNFFGGRVKSYETLVDRARREAILRMKAEAKGADIILNMRLETASISKGARKTIGSVEVLAYGTAVTYKRGSARTAPIEVSQEQPSTAMPVEPQRSPAELRYKVVFSGELAAGQELQKVKTRVAALYKVPVERCEHLFSGRILTIKDNLDHQTAQKYQRLFEQTGAICHIEPM</sequence>
<dbReference type="Gene3D" id="3.30.110.70">
    <property type="entry name" value="Hypothetical protein apc22750. Chain B"/>
    <property type="match status" value="1"/>
</dbReference>
<dbReference type="EMBL" id="DF820467">
    <property type="protein sequence ID" value="GAK58519.1"/>
    <property type="molecule type" value="Genomic_DNA"/>
</dbReference>
<dbReference type="Pfam" id="PF01906">
    <property type="entry name" value="YbjQ_1"/>
    <property type="match status" value="1"/>
</dbReference>
<comment type="similarity">
    <text evidence="1">Belongs to the UPF0145 family.</text>
</comment>
<evidence type="ECO:0000313" key="2">
    <source>
        <dbReference type="EMBL" id="GAK58519.1"/>
    </source>
</evidence>
<dbReference type="STRING" id="1499967.U27_05493"/>
<dbReference type="InterPro" id="IPR035439">
    <property type="entry name" value="UPF0145_dom_sf"/>
</dbReference>
<accession>A0A081C1R4</accession>
<keyword evidence="3" id="KW-1185">Reference proteome</keyword>